<name>A9NEA8_ACHLI</name>
<reference evidence="1 2" key="1">
    <citation type="journal article" date="2011" name="J. Bacteriol.">
        <title>Complete genome and proteome of Acholeplasma laidlawii.</title>
        <authorList>
            <person name="Lazarev V.N."/>
            <person name="Levitskii S.A."/>
            <person name="Basovskii Y.I."/>
            <person name="Chukin M.M."/>
            <person name="Akopian T.A."/>
            <person name="Vereshchagin V.V."/>
            <person name="Kostrjukova E.S."/>
            <person name="Kovaleva G.Y."/>
            <person name="Kazanov M.D."/>
            <person name="Malko D.B."/>
            <person name="Vitreschak A.G."/>
            <person name="Sernova N.V."/>
            <person name="Gelfand M.S."/>
            <person name="Demina I.A."/>
            <person name="Serebryakova M.V."/>
            <person name="Galyamina M.A."/>
            <person name="Vtyurin N.N."/>
            <person name="Rogov S.I."/>
            <person name="Alexeev D.G."/>
            <person name="Ladygina V.G."/>
            <person name="Govorun V.M."/>
        </authorList>
    </citation>
    <scope>NUCLEOTIDE SEQUENCE [LARGE SCALE GENOMIC DNA]</scope>
    <source>
        <strain evidence="1 2">PG-8A</strain>
    </source>
</reference>
<sequence>MKIDIKRLTVTYNNKVVGYLEDIGEGEIAFQYDVWWKQSGSLQ</sequence>
<organism evidence="1 2">
    <name type="scientific">Acholeplasma laidlawii (strain PG-8A)</name>
    <dbReference type="NCBI Taxonomy" id="441768"/>
    <lineage>
        <taxon>Bacteria</taxon>
        <taxon>Bacillati</taxon>
        <taxon>Mycoplasmatota</taxon>
        <taxon>Mollicutes</taxon>
        <taxon>Acholeplasmatales</taxon>
        <taxon>Acholeplasmataceae</taxon>
        <taxon>Acholeplasma</taxon>
    </lineage>
</organism>
<dbReference type="Proteomes" id="UP000008558">
    <property type="component" value="Chromosome"/>
</dbReference>
<dbReference type="RefSeq" id="WP_012242019.1">
    <property type="nucleotide sequence ID" value="NC_010163.1"/>
</dbReference>
<dbReference type="EMBL" id="CP000896">
    <property type="protein sequence ID" value="ABX80688.1"/>
    <property type="molecule type" value="Genomic_DNA"/>
</dbReference>
<dbReference type="STRING" id="441768.ACL_0046"/>
<dbReference type="HOGENOM" id="CLU_3228128_0_0_14"/>
<gene>
    <name evidence="1" type="ordered locus">ACL_0046</name>
</gene>
<protein>
    <recommendedName>
        <fullName evidence="3">HipA N-terminal subdomain 1 domain-containing protein</fullName>
    </recommendedName>
</protein>
<dbReference type="AlphaFoldDB" id="A9NEA8"/>
<dbReference type="GeneID" id="92877461"/>
<evidence type="ECO:0008006" key="3">
    <source>
        <dbReference type="Google" id="ProtNLM"/>
    </source>
</evidence>
<accession>A9NEA8</accession>
<proteinExistence type="predicted"/>
<evidence type="ECO:0000313" key="2">
    <source>
        <dbReference type="Proteomes" id="UP000008558"/>
    </source>
</evidence>
<keyword evidence="2" id="KW-1185">Reference proteome</keyword>
<dbReference type="KEGG" id="acl:ACL_0046"/>
<evidence type="ECO:0000313" key="1">
    <source>
        <dbReference type="EMBL" id="ABX80688.1"/>
    </source>
</evidence>